<evidence type="ECO:0000256" key="3">
    <source>
        <dbReference type="HAMAP-Rule" id="MF_00088"/>
    </source>
</evidence>
<dbReference type="InterPro" id="IPR015946">
    <property type="entry name" value="KH_dom-like_a/b"/>
</dbReference>
<dbReference type="InterPro" id="IPR009019">
    <property type="entry name" value="KH_sf_prok-type"/>
</dbReference>
<dbReference type="Gene3D" id="3.30.300.20">
    <property type="match status" value="1"/>
</dbReference>
<reference evidence="4" key="1">
    <citation type="submission" date="2022-06" db="EMBL/GenBank/DDBJ databases">
        <title>Alkalicoccobacillus porphyridii sp. nov., isolated from a marine red alga, Porphyridium purpureum and reclassification of Shouchella plakortidis and Shouchella gibsonii as Alkalicoccobacillus plakortidis comb. nov. and Alkalicoccobacillus gibsonii comb. nov.</title>
        <authorList>
            <person name="Kim K.H."/>
            <person name="Lee J.K."/>
            <person name="Han D.M."/>
            <person name="Baek J.H."/>
            <person name="Jeon C.O."/>
        </authorList>
    </citation>
    <scope>NUCLEOTIDE SEQUENCE</scope>
    <source>
        <strain evidence="4">DSM 19153</strain>
    </source>
</reference>
<dbReference type="EMBL" id="JAMQJY010000001">
    <property type="protein sequence ID" value="MCM2674763.1"/>
    <property type="molecule type" value="Genomic_DNA"/>
</dbReference>
<dbReference type="PROSITE" id="PS50084">
    <property type="entry name" value="KH_TYPE_1"/>
    <property type="match status" value="1"/>
</dbReference>
<keyword evidence="3" id="KW-0961">Cell wall biogenesis/degradation</keyword>
<evidence type="ECO:0000256" key="1">
    <source>
        <dbReference type="ARBA" id="ARBA00022490"/>
    </source>
</evidence>
<keyword evidence="2 3" id="KW-0694">RNA-binding</keyword>
<evidence type="ECO:0000313" key="5">
    <source>
        <dbReference type="Proteomes" id="UP001203665"/>
    </source>
</evidence>
<name>A0ABT0XFS5_9BACI</name>
<dbReference type="InterPro" id="IPR020627">
    <property type="entry name" value="KhpA"/>
</dbReference>
<dbReference type="SUPFAM" id="SSF54814">
    <property type="entry name" value="Prokaryotic type KH domain (KH-domain type II)"/>
    <property type="match status" value="1"/>
</dbReference>
<keyword evidence="3" id="KW-0133">Cell shape</keyword>
<comment type="subunit">
    <text evidence="3">Forms a complex with KhpB.</text>
</comment>
<keyword evidence="1 3" id="KW-0963">Cytoplasm</keyword>
<evidence type="ECO:0000313" key="4">
    <source>
        <dbReference type="EMBL" id="MCM2674763.1"/>
    </source>
</evidence>
<dbReference type="PANTHER" id="PTHR34654">
    <property type="entry name" value="UPF0109 PROTEIN SCO5592"/>
    <property type="match status" value="1"/>
</dbReference>
<dbReference type="PANTHER" id="PTHR34654:SF1">
    <property type="entry name" value="RNA-BINDING PROTEIN KHPA"/>
    <property type="match status" value="1"/>
</dbReference>
<dbReference type="HAMAP" id="MF_00088">
    <property type="entry name" value="KhpA"/>
    <property type="match status" value="1"/>
</dbReference>
<comment type="subcellular location">
    <subcellularLocation>
        <location evidence="3">Cytoplasm</location>
    </subcellularLocation>
</comment>
<keyword evidence="5" id="KW-1185">Reference proteome</keyword>
<accession>A0ABT0XFS5</accession>
<evidence type="ECO:0000256" key="2">
    <source>
        <dbReference type="ARBA" id="ARBA00022884"/>
    </source>
</evidence>
<proteinExistence type="inferred from homology"/>
<organism evidence="4 5">
    <name type="scientific">Alkalicoccobacillus plakortidis</name>
    <dbReference type="NCBI Taxonomy" id="444060"/>
    <lineage>
        <taxon>Bacteria</taxon>
        <taxon>Bacillati</taxon>
        <taxon>Bacillota</taxon>
        <taxon>Bacilli</taxon>
        <taxon>Bacillales</taxon>
        <taxon>Bacillaceae</taxon>
        <taxon>Alkalicoccobacillus</taxon>
    </lineage>
</organism>
<dbReference type="Proteomes" id="UP001203665">
    <property type="component" value="Unassembled WGS sequence"/>
</dbReference>
<dbReference type="RefSeq" id="WP_251604818.1">
    <property type="nucleotide sequence ID" value="NZ_JAMQJY010000001.1"/>
</dbReference>
<keyword evidence="3" id="KW-0143">Chaperone</keyword>
<dbReference type="CDD" id="cd22533">
    <property type="entry name" value="KH-II_YlqC-like"/>
    <property type="match status" value="1"/>
</dbReference>
<dbReference type="Pfam" id="PF13083">
    <property type="entry name" value="KH_KhpA-B"/>
    <property type="match status" value="1"/>
</dbReference>
<gene>
    <name evidence="3" type="primary">khpA</name>
    <name evidence="4" type="ORF">NDM98_04065</name>
</gene>
<protein>
    <recommendedName>
        <fullName evidence="3">RNA-binding protein KhpA</fullName>
    </recommendedName>
    <alternativeName>
        <fullName evidence="3">KH-domain protein A</fullName>
    </alternativeName>
</protein>
<comment type="similarity">
    <text evidence="3">Belongs to the KhpA RNA-binding protein family.</text>
</comment>
<comment type="function">
    <text evidence="3">A probable RNA chaperone. Forms a complex with KhpB which binds to cellular RNA and controls its expression. Plays a role in peptidoglycan (PG) homeostasis and cell length regulation.</text>
</comment>
<sequence>MKALVEHIAQSLVDDPESVKVEEHQEDQTVYLRLTVHPDDMGKVIGKNGRTAKALRSVVYAAVNKQGKKVKLDIVE</sequence>
<comment type="caution">
    <text evidence="4">The sequence shown here is derived from an EMBL/GenBank/DDBJ whole genome shotgun (WGS) entry which is preliminary data.</text>
</comment>